<evidence type="ECO:0000256" key="11">
    <source>
        <dbReference type="PIRSR" id="PIRSR004803-1"/>
    </source>
</evidence>
<feature type="binding site" evidence="13">
    <location>
        <position position="152"/>
    </location>
    <ligand>
        <name>Zn(2+)</name>
        <dbReference type="ChEBI" id="CHEBI:29105"/>
        <label>1</label>
        <note>catalytic</note>
    </ligand>
</feature>
<feature type="binding site" evidence="13">
    <location>
        <position position="87"/>
    </location>
    <ligand>
        <name>Zn(2+)</name>
        <dbReference type="ChEBI" id="CHEBI:29105"/>
        <label>1</label>
        <note>catalytic</note>
    </ligand>
</feature>
<dbReference type="FunFam" id="3.10.20.580:FF:000001">
    <property type="entry name" value="Ribonuclease J"/>
    <property type="match status" value="1"/>
</dbReference>
<evidence type="ECO:0000256" key="6">
    <source>
        <dbReference type="ARBA" id="ARBA00022801"/>
    </source>
</evidence>
<feature type="binding site" evidence="13">
    <location>
        <position position="401"/>
    </location>
    <ligand>
        <name>Zn(2+)</name>
        <dbReference type="ChEBI" id="CHEBI:29105"/>
        <label>1</label>
        <note>catalytic</note>
    </ligand>
</feature>
<evidence type="ECO:0000313" key="15">
    <source>
        <dbReference type="EMBL" id="OGY73191.1"/>
    </source>
</evidence>
<dbReference type="GO" id="GO:0004534">
    <property type="term" value="F:5'-3' RNA exonuclease activity"/>
    <property type="evidence" value="ECO:0007669"/>
    <property type="project" value="UniProtKB-UniRule"/>
</dbReference>
<dbReference type="Gene3D" id="3.40.50.10710">
    <property type="entry name" value="Metallo-hydrolase/oxidoreductase"/>
    <property type="match status" value="1"/>
</dbReference>
<evidence type="ECO:0000256" key="1">
    <source>
        <dbReference type="ARBA" id="ARBA00004496"/>
    </source>
</evidence>
<accession>A0A1G2A8Q6</accession>
<dbReference type="NCBIfam" id="TIGR00649">
    <property type="entry name" value="MG423"/>
    <property type="match status" value="1"/>
</dbReference>
<dbReference type="PIRSF" id="PIRSF004803">
    <property type="entry name" value="RnjA"/>
    <property type="match status" value="1"/>
</dbReference>
<comment type="subcellular location">
    <subcellularLocation>
        <location evidence="1 10">Cytoplasm</location>
    </subcellularLocation>
</comment>
<dbReference type="Pfam" id="PF07521">
    <property type="entry name" value="RMMBL"/>
    <property type="match status" value="1"/>
</dbReference>
<dbReference type="EC" id="3.1.-.-" evidence="10"/>
<feature type="binding site" evidence="13">
    <location>
        <position position="83"/>
    </location>
    <ligand>
        <name>Zn(2+)</name>
        <dbReference type="ChEBI" id="CHEBI:29105"/>
        <label>1</label>
        <note>catalytic</note>
    </ligand>
</feature>
<feature type="binding site" evidence="13">
    <location>
        <position position="476"/>
    </location>
    <ligand>
        <name>Ca(2+)</name>
        <dbReference type="ChEBI" id="CHEBI:29108"/>
    </ligand>
</feature>
<dbReference type="InterPro" id="IPR011108">
    <property type="entry name" value="RMMBL"/>
</dbReference>
<dbReference type="InterPro" id="IPR042173">
    <property type="entry name" value="RNase_J_2"/>
</dbReference>
<comment type="cofactor">
    <cofactor evidence="13">
        <name>Ca(2+)</name>
        <dbReference type="ChEBI" id="CHEBI:29108"/>
    </cofactor>
    <text evidence="13">Binds 1 Ca(2+) cation per subunit. Seen in 1 crystal structure, it is not clear if it is physiologically important.</text>
</comment>
<dbReference type="HAMAP" id="MF_01491">
    <property type="entry name" value="RNase_J_bact"/>
    <property type="match status" value="1"/>
</dbReference>
<dbReference type="AlphaFoldDB" id="A0A1G2A8Q6"/>
<evidence type="ECO:0000256" key="8">
    <source>
        <dbReference type="ARBA" id="ARBA00022839"/>
    </source>
</evidence>
<keyword evidence="13" id="KW-0106">Calcium</keyword>
<feature type="binding site" evidence="13">
    <location>
        <position position="60"/>
    </location>
    <ligand>
        <name>Ca(2+)</name>
        <dbReference type="ChEBI" id="CHEBI:29108"/>
    </ligand>
</feature>
<feature type="binding site" evidence="13">
    <location>
        <position position="85"/>
    </location>
    <ligand>
        <name>Zn(2+)</name>
        <dbReference type="ChEBI" id="CHEBI:29105"/>
        <label>1</label>
        <note>catalytic</note>
    </ligand>
</feature>
<proteinExistence type="inferred from homology"/>
<dbReference type="Pfam" id="PF17770">
    <property type="entry name" value="RNase_J_C"/>
    <property type="match status" value="1"/>
</dbReference>
<feature type="binding site" evidence="13">
    <location>
        <position position="58"/>
    </location>
    <ligand>
        <name>Ca(2+)</name>
        <dbReference type="ChEBI" id="CHEBI:29108"/>
    </ligand>
</feature>
<dbReference type="InterPro" id="IPR004613">
    <property type="entry name" value="RNase_J"/>
</dbReference>
<keyword evidence="3 10" id="KW-0540">Nuclease</keyword>
<dbReference type="SUPFAM" id="SSF56281">
    <property type="entry name" value="Metallo-hydrolase/oxidoreductase"/>
    <property type="match status" value="1"/>
</dbReference>
<dbReference type="GO" id="GO:0004521">
    <property type="term" value="F:RNA endonuclease activity"/>
    <property type="evidence" value="ECO:0007669"/>
    <property type="project" value="UniProtKB-UniRule"/>
</dbReference>
<evidence type="ECO:0000256" key="4">
    <source>
        <dbReference type="ARBA" id="ARBA00022723"/>
    </source>
</evidence>
<dbReference type="InterPro" id="IPR001279">
    <property type="entry name" value="Metallo-B-lactamas"/>
</dbReference>
<feature type="binding site" evidence="13">
    <location>
        <position position="88"/>
    </location>
    <ligand>
        <name>Zn(2+)</name>
        <dbReference type="ChEBI" id="CHEBI:29105"/>
        <label>1</label>
        <note>catalytic</note>
    </ligand>
</feature>
<feature type="binding site" evidence="13">
    <location>
        <position position="174"/>
    </location>
    <ligand>
        <name>Zn(2+)</name>
        <dbReference type="ChEBI" id="CHEBI:29105"/>
        <label>1</label>
        <note>catalytic</note>
    </ligand>
</feature>
<reference evidence="15 16" key="1">
    <citation type="journal article" date="2016" name="Nat. Commun.">
        <title>Thousands of microbial genomes shed light on interconnected biogeochemical processes in an aquifer system.</title>
        <authorList>
            <person name="Anantharaman K."/>
            <person name="Brown C.T."/>
            <person name="Hug L.A."/>
            <person name="Sharon I."/>
            <person name="Castelle C.J."/>
            <person name="Probst A.J."/>
            <person name="Thomas B.C."/>
            <person name="Singh A."/>
            <person name="Wilkins M.J."/>
            <person name="Karaoz U."/>
            <person name="Brodie E.L."/>
            <person name="Williams K.H."/>
            <person name="Hubbard S.S."/>
            <person name="Banfield J.F."/>
        </authorList>
    </citation>
    <scope>NUCLEOTIDE SEQUENCE [LARGE SCALE GENOMIC DNA]</scope>
</reference>
<dbReference type="SMART" id="SM00849">
    <property type="entry name" value="Lactamase_B"/>
    <property type="match status" value="1"/>
</dbReference>
<keyword evidence="10" id="KW-0698">rRNA processing</keyword>
<comment type="caution">
    <text evidence="15">The sequence shown here is derived from an EMBL/GenBank/DDBJ whole genome shotgun (WGS) entry which is preliminary data.</text>
</comment>
<keyword evidence="2 10" id="KW-0963">Cytoplasm</keyword>
<evidence type="ECO:0000259" key="14">
    <source>
        <dbReference type="SMART" id="SM00849"/>
    </source>
</evidence>
<dbReference type="GO" id="GO:0005737">
    <property type="term" value="C:cytoplasm"/>
    <property type="evidence" value="ECO:0007669"/>
    <property type="project" value="UniProtKB-SubCell"/>
</dbReference>
<keyword evidence="5 10" id="KW-0255">Endonuclease</keyword>
<protein>
    <recommendedName>
        <fullName evidence="10">Ribonuclease J</fullName>
        <shortName evidence="10">RNase J</shortName>
        <ecNumber evidence="10">3.1.-.-</ecNumber>
    </recommendedName>
</protein>
<dbReference type="InterPro" id="IPR041636">
    <property type="entry name" value="RNase_J_C"/>
</dbReference>
<dbReference type="InterPro" id="IPR030854">
    <property type="entry name" value="RNase_J_bac"/>
</dbReference>
<evidence type="ECO:0000256" key="10">
    <source>
        <dbReference type="HAMAP-Rule" id="MF_01491"/>
    </source>
</evidence>
<sequence length="589" mass="65921">MSTQKQTIKPSTYVGKKLKIIPLSGLEEVGKNCTIFEYGDDIIVVDLGLMFPNEEMPGVDYVVPDITYLKKNKNKIRGLIITHGHMDHTGAIPYFMKELGFPTIFTLPLTAEMIRVRLEEFKLDKKVMIKIIGPDDQLNLGIFNLSFFRVNHNIPDSVGIGIKTPLGIVIHTGDYKFDHTPVDQEPTEFHKIARLGGEGVLALLSDSTNSEQPGFAVSEKKIGENLNSLFDQARGRIIISTFASLLSRQQQIINAAILHGRKVAVSGYSLEKNLEIAIRLRYMNFPKDIFIPIRAIGDYPDHKISVICTGAQGQETSALGRMSKGEHRDVQIKHGDLVVLSSSPIPGNERSVQNLMNSLFRLGAKVVYNKIFGVHASGHAYQEEQKLMIALSRPRYFIPIHGERYMLERQSDTAVSIGVPRENSYVISNGCVLEFIEDTNPAYVKLALANRFTNHKIPVRARVAAKKLPSGYVMVDGLGIGDVGNIVLRDRQLMSQDGMFVIIVTVDNETLDLVGSPDIISRGFVYLREAKDLLQETRKKVRDIVKDHTSVGRIENWSSLKTALRDEIGTYLFQKTERRPMILPVVIEV</sequence>
<evidence type="ECO:0000256" key="3">
    <source>
        <dbReference type="ARBA" id="ARBA00022722"/>
    </source>
</evidence>
<dbReference type="Pfam" id="PF00753">
    <property type="entry name" value="Lactamase_B"/>
    <property type="match status" value="1"/>
</dbReference>
<dbReference type="Gene3D" id="3.10.20.580">
    <property type="match status" value="1"/>
</dbReference>
<keyword evidence="4 13" id="KW-0479">Metal-binding</keyword>
<dbReference type="PANTHER" id="PTHR43694:SF1">
    <property type="entry name" value="RIBONUCLEASE J"/>
    <property type="match status" value="1"/>
</dbReference>
<keyword evidence="9 10" id="KW-0694">RNA-binding</keyword>
<evidence type="ECO:0000256" key="7">
    <source>
        <dbReference type="ARBA" id="ARBA00022833"/>
    </source>
</evidence>
<dbReference type="InterPro" id="IPR001587">
    <property type="entry name" value="RNase_J_CS"/>
</dbReference>
<comment type="subunit">
    <text evidence="10">Homodimer, may be a subunit of the RNA degradosome.</text>
</comment>
<evidence type="ECO:0000256" key="13">
    <source>
        <dbReference type="PIRSR" id="PIRSR004803-3"/>
    </source>
</evidence>
<feature type="domain" description="Metallo-beta-lactamase" evidence="14">
    <location>
        <begin position="30"/>
        <end position="226"/>
    </location>
</feature>
<keyword evidence="8 10" id="KW-0269">Exonuclease</keyword>
<dbReference type="GO" id="GO:0006364">
    <property type="term" value="P:rRNA processing"/>
    <property type="evidence" value="ECO:0007669"/>
    <property type="project" value="UniProtKB-UniRule"/>
</dbReference>
<dbReference type="Pfam" id="PF22505">
    <property type="entry name" value="RNase_J_b_CASP"/>
    <property type="match status" value="1"/>
</dbReference>
<dbReference type="PANTHER" id="PTHR43694">
    <property type="entry name" value="RIBONUCLEASE J"/>
    <property type="match status" value="1"/>
</dbReference>
<dbReference type="PROSITE" id="PS01292">
    <property type="entry name" value="UPF0036"/>
    <property type="match status" value="1"/>
</dbReference>
<comment type="cofactor">
    <cofactor evidence="13">
        <name>Zn(2+)</name>
        <dbReference type="ChEBI" id="CHEBI:29105"/>
    </cofactor>
    <text evidence="13">Binds 2 Zn(2+) ions per subunit. It is not clear if Zn(2+) or Mg(2+) is physiologically important.</text>
</comment>
<dbReference type="InterPro" id="IPR036866">
    <property type="entry name" value="RibonucZ/Hydroxyglut_hydro"/>
</dbReference>
<dbReference type="EMBL" id="MHJU01000016">
    <property type="protein sequence ID" value="OGY73191.1"/>
    <property type="molecule type" value="Genomic_DNA"/>
</dbReference>
<dbReference type="Proteomes" id="UP000178315">
    <property type="component" value="Unassembled WGS sequence"/>
</dbReference>
<feature type="active site" description="Proton donor" evidence="11">
    <location>
        <position position="206"/>
    </location>
</feature>
<evidence type="ECO:0000256" key="5">
    <source>
        <dbReference type="ARBA" id="ARBA00022759"/>
    </source>
</evidence>
<feature type="binding site" evidence="10 12">
    <location>
        <begin position="375"/>
        <end position="379"/>
    </location>
    <ligand>
        <name>substrate</name>
    </ligand>
</feature>
<evidence type="ECO:0000256" key="9">
    <source>
        <dbReference type="ARBA" id="ARBA00022884"/>
    </source>
</evidence>
<dbReference type="CDD" id="cd07714">
    <property type="entry name" value="RNaseJ_MBL-fold"/>
    <property type="match status" value="1"/>
</dbReference>
<dbReference type="Gene3D" id="3.60.15.10">
    <property type="entry name" value="Ribonuclease Z/Hydroxyacylglutathione hydrolase-like"/>
    <property type="match status" value="1"/>
</dbReference>
<keyword evidence="7 13" id="KW-0862">Zinc</keyword>
<organism evidence="15 16">
    <name type="scientific">Candidatus Jacksonbacteria bacterium RIFCSPLOWO2_02_FULL_44_20</name>
    <dbReference type="NCBI Taxonomy" id="1798460"/>
    <lineage>
        <taxon>Bacteria</taxon>
        <taxon>Candidatus Jacksoniibacteriota</taxon>
    </lineage>
</organism>
<evidence type="ECO:0000256" key="2">
    <source>
        <dbReference type="ARBA" id="ARBA00022490"/>
    </source>
</evidence>
<comment type="similarity">
    <text evidence="10">Belongs to the metallo-beta-lactamase superfamily. RNA-metabolizing metallo-beta-lactamase-like family. Bacterial RNase J subfamily.</text>
</comment>
<name>A0A1G2A8Q6_9BACT</name>
<dbReference type="InterPro" id="IPR055132">
    <property type="entry name" value="RNase_J_b_CASP"/>
</dbReference>
<comment type="function">
    <text evidence="10">An RNase that has 5'-3' exonuclease and possibly endonuclease activity. Involved in maturation of rRNA and in some organisms also mRNA maturation and/or decay.</text>
</comment>
<evidence type="ECO:0000313" key="16">
    <source>
        <dbReference type="Proteomes" id="UP000178315"/>
    </source>
</evidence>
<evidence type="ECO:0000256" key="12">
    <source>
        <dbReference type="PIRSR" id="PIRSR004803-2"/>
    </source>
</evidence>
<dbReference type="GO" id="GO:0008270">
    <property type="term" value="F:zinc ion binding"/>
    <property type="evidence" value="ECO:0007669"/>
    <property type="project" value="InterPro"/>
</dbReference>
<keyword evidence="6 10" id="KW-0378">Hydrolase</keyword>
<feature type="active site" description="Proton acceptor" evidence="11">
    <location>
        <position position="379"/>
    </location>
</feature>
<gene>
    <name evidence="10" type="primary">rnj</name>
    <name evidence="15" type="ORF">A3H61_05360</name>
</gene>
<dbReference type="GO" id="GO:0003723">
    <property type="term" value="F:RNA binding"/>
    <property type="evidence" value="ECO:0007669"/>
    <property type="project" value="UniProtKB-UniRule"/>
</dbReference>